<dbReference type="GO" id="GO:0051539">
    <property type="term" value="F:4 iron, 4 sulfur cluster binding"/>
    <property type="evidence" value="ECO:0007669"/>
    <property type="project" value="UniProtKB-KW"/>
</dbReference>
<dbReference type="InterPro" id="IPR006638">
    <property type="entry name" value="Elp3/MiaA/NifB-like_rSAM"/>
</dbReference>
<keyword evidence="4" id="KW-0949">S-adenosyl-L-methionine</keyword>
<evidence type="ECO:0000256" key="3">
    <source>
        <dbReference type="ARBA" id="ARBA00022679"/>
    </source>
</evidence>
<evidence type="ECO:0000256" key="4">
    <source>
        <dbReference type="ARBA" id="ARBA00022691"/>
    </source>
</evidence>
<dbReference type="InterPro" id="IPR006158">
    <property type="entry name" value="Cobalamin-bd"/>
</dbReference>
<dbReference type="GO" id="GO:0031419">
    <property type="term" value="F:cobalamin binding"/>
    <property type="evidence" value="ECO:0007669"/>
    <property type="project" value="InterPro"/>
</dbReference>
<comment type="caution">
    <text evidence="10">The sequence shown here is derived from an EMBL/GenBank/DDBJ whole genome shotgun (WGS) entry which is preliminary data.</text>
</comment>
<evidence type="ECO:0000256" key="6">
    <source>
        <dbReference type="ARBA" id="ARBA00023004"/>
    </source>
</evidence>
<keyword evidence="3" id="KW-0808">Transferase</keyword>
<accession>A0A2U1BD87</accession>
<dbReference type="GO" id="GO:0003824">
    <property type="term" value="F:catalytic activity"/>
    <property type="evidence" value="ECO:0007669"/>
    <property type="project" value="InterPro"/>
</dbReference>
<dbReference type="SFLD" id="SFLDG01082">
    <property type="entry name" value="B12-binding_domain_containing"/>
    <property type="match status" value="1"/>
</dbReference>
<sequence length="448" mass="51867">MVRILLVRPRRMDLMTAFGGITCEPLELETLLPVCRQVGRTELYDGITEERRFTDVLLAFRPDVMALTGYLTQEREMAEYIRLTKRACPACTVIVGGVHAQLNYRRLCWPGVDYVFRTESADWFRSLLEALDRGEMPIGIPGLCRREGGRFVETPYEPCDIDTLPRPDRSGWAERADWFRYLDFARLSTLKTAVSCPFRCEFCYGRNLHGGRYQPRRLELVMEELEEVPGDTVFIVDSDFLLEETRVEAFLDALEERGIRKTFLCYGRADFIAGHPALTARLCRCGFRLFLVGLEGIRDQRLEAWNKGTTREINEACLQVLNACGADCMGLLLADPDFTAADFQALYRWAKEHGLRYTSVQVLTPIPPTPLYERKKGELLSNDLRQWDLAHLLLEPVHMGRRVFMLRYYWLMARLVLLGWRRGAYHFVTPAYLGRAVGRWRRRRAALR</sequence>
<dbReference type="EMBL" id="QEKK01000014">
    <property type="protein sequence ID" value="PVY46608.1"/>
    <property type="molecule type" value="Genomic_DNA"/>
</dbReference>
<dbReference type="GO" id="GO:0046872">
    <property type="term" value="F:metal ion binding"/>
    <property type="evidence" value="ECO:0007669"/>
    <property type="project" value="UniProtKB-KW"/>
</dbReference>
<proteinExistence type="predicted"/>
<dbReference type="PROSITE" id="PS51918">
    <property type="entry name" value="RADICAL_SAM"/>
    <property type="match status" value="1"/>
</dbReference>
<gene>
    <name evidence="10" type="ORF">C7373_1148</name>
</gene>
<dbReference type="SFLD" id="SFLDS00029">
    <property type="entry name" value="Radical_SAM"/>
    <property type="match status" value="1"/>
</dbReference>
<evidence type="ECO:0000259" key="9">
    <source>
        <dbReference type="PROSITE" id="PS51918"/>
    </source>
</evidence>
<dbReference type="InterPro" id="IPR058240">
    <property type="entry name" value="rSAM_sf"/>
</dbReference>
<dbReference type="Gene3D" id="3.40.50.280">
    <property type="entry name" value="Cobalamin-binding domain"/>
    <property type="match status" value="1"/>
</dbReference>
<evidence type="ECO:0000313" key="10">
    <source>
        <dbReference type="EMBL" id="PVY46608.1"/>
    </source>
</evidence>
<keyword evidence="2" id="KW-0489">Methyltransferase</keyword>
<dbReference type="InterPro" id="IPR023404">
    <property type="entry name" value="rSAM_horseshoe"/>
</dbReference>
<dbReference type="SMART" id="SM00729">
    <property type="entry name" value="Elp3"/>
    <property type="match status" value="1"/>
</dbReference>
<dbReference type="InterPro" id="IPR007197">
    <property type="entry name" value="rSAM"/>
</dbReference>
<dbReference type="GO" id="GO:0005829">
    <property type="term" value="C:cytosol"/>
    <property type="evidence" value="ECO:0007669"/>
    <property type="project" value="TreeGrafter"/>
</dbReference>
<dbReference type="SUPFAM" id="SSF102114">
    <property type="entry name" value="Radical SAM enzymes"/>
    <property type="match status" value="1"/>
</dbReference>
<dbReference type="InterPro" id="IPR034466">
    <property type="entry name" value="Methyltransferase_Class_B"/>
</dbReference>
<dbReference type="Proteomes" id="UP000245778">
    <property type="component" value="Unassembled WGS sequence"/>
</dbReference>
<dbReference type="PANTHER" id="PTHR43409:SF7">
    <property type="entry name" value="BLL1977 PROTEIN"/>
    <property type="match status" value="1"/>
</dbReference>
<dbReference type="AlphaFoldDB" id="A0A2U1BD87"/>
<comment type="cofactor">
    <cofactor evidence="1">
        <name>[4Fe-4S] cluster</name>
        <dbReference type="ChEBI" id="CHEBI:49883"/>
    </cofactor>
</comment>
<organism evidence="10 11">
    <name type="scientific">Intestinimonas butyriciproducens</name>
    <dbReference type="NCBI Taxonomy" id="1297617"/>
    <lineage>
        <taxon>Bacteria</taxon>
        <taxon>Bacillati</taxon>
        <taxon>Bacillota</taxon>
        <taxon>Clostridia</taxon>
        <taxon>Eubacteriales</taxon>
        <taxon>Intestinimonas</taxon>
    </lineage>
</organism>
<dbReference type="SFLD" id="SFLDG01123">
    <property type="entry name" value="methyltransferase_(Class_B)"/>
    <property type="match status" value="1"/>
</dbReference>
<dbReference type="Pfam" id="PF04055">
    <property type="entry name" value="Radical_SAM"/>
    <property type="match status" value="1"/>
</dbReference>
<feature type="domain" description="B12-binding" evidence="8">
    <location>
        <begin position="9"/>
        <end position="138"/>
    </location>
</feature>
<evidence type="ECO:0000256" key="7">
    <source>
        <dbReference type="ARBA" id="ARBA00023014"/>
    </source>
</evidence>
<evidence type="ECO:0000313" key="11">
    <source>
        <dbReference type="Proteomes" id="UP000245778"/>
    </source>
</evidence>
<dbReference type="Gene3D" id="3.80.30.20">
    <property type="entry name" value="tm_1862 like domain"/>
    <property type="match status" value="1"/>
</dbReference>
<reference evidence="10 11" key="1">
    <citation type="submission" date="2018-04" db="EMBL/GenBank/DDBJ databases">
        <title>Genomic Encyclopedia of Type Strains, Phase IV (KMG-IV): sequencing the most valuable type-strain genomes for metagenomic binning, comparative biology and taxonomic classification.</title>
        <authorList>
            <person name="Goeker M."/>
        </authorList>
    </citation>
    <scope>NUCLEOTIDE SEQUENCE [LARGE SCALE GENOMIC DNA]</scope>
    <source>
        <strain evidence="10 11">DSM 26588</strain>
    </source>
</reference>
<keyword evidence="7" id="KW-0411">Iron-sulfur</keyword>
<keyword evidence="6" id="KW-0408">Iron</keyword>
<feature type="domain" description="Radical SAM core" evidence="9">
    <location>
        <begin position="182"/>
        <end position="402"/>
    </location>
</feature>
<keyword evidence="5" id="KW-0479">Metal-binding</keyword>
<evidence type="ECO:0000256" key="2">
    <source>
        <dbReference type="ARBA" id="ARBA00022603"/>
    </source>
</evidence>
<evidence type="ECO:0000259" key="8">
    <source>
        <dbReference type="PROSITE" id="PS51332"/>
    </source>
</evidence>
<protein>
    <submittedName>
        <fullName evidence="10">Radical SAM superfamily enzyme YgiQ (UPF0313 family)</fullName>
    </submittedName>
</protein>
<evidence type="ECO:0000256" key="5">
    <source>
        <dbReference type="ARBA" id="ARBA00022723"/>
    </source>
</evidence>
<dbReference type="Pfam" id="PF02310">
    <property type="entry name" value="B12-binding"/>
    <property type="match status" value="1"/>
</dbReference>
<evidence type="ECO:0000256" key="1">
    <source>
        <dbReference type="ARBA" id="ARBA00001966"/>
    </source>
</evidence>
<dbReference type="PROSITE" id="PS51332">
    <property type="entry name" value="B12_BINDING"/>
    <property type="match status" value="1"/>
</dbReference>
<dbReference type="InterPro" id="IPR051198">
    <property type="entry name" value="BchE-like"/>
</dbReference>
<name>A0A2U1BD87_9FIRM</name>
<dbReference type="PANTHER" id="PTHR43409">
    <property type="entry name" value="ANAEROBIC MAGNESIUM-PROTOPORPHYRIN IX MONOMETHYL ESTER CYCLASE-RELATED"/>
    <property type="match status" value="1"/>
</dbReference>